<protein>
    <submittedName>
        <fullName evidence="2">Cupin domain-containing protein</fullName>
    </submittedName>
</protein>
<dbReference type="EMBL" id="WELI01000003">
    <property type="protein sequence ID" value="KAB7730958.1"/>
    <property type="molecule type" value="Genomic_DNA"/>
</dbReference>
<name>A0A7J5TZP2_9BACT</name>
<dbReference type="Gene3D" id="2.60.120.10">
    <property type="entry name" value="Jelly Rolls"/>
    <property type="match status" value="1"/>
</dbReference>
<evidence type="ECO:0000313" key="2">
    <source>
        <dbReference type="EMBL" id="KAB7730958.1"/>
    </source>
</evidence>
<dbReference type="PANTHER" id="PTHR40112">
    <property type="entry name" value="H2HPP ISOMERASE"/>
    <property type="match status" value="1"/>
</dbReference>
<sequence>MQREQRFVDAGELAWETAGEGVKRQIMTFDNDLMMVKVAFETGGIGTLHNHPHTQISYVERGRFEIDIDGTKRELKAGDAYYIPPYVMHGAVCLEAGVLVDVFTPMREDFLNHD</sequence>
<feature type="domain" description="Cupin type-2" evidence="1">
    <location>
        <begin position="38"/>
        <end position="95"/>
    </location>
</feature>
<dbReference type="RefSeq" id="WP_152123948.1">
    <property type="nucleotide sequence ID" value="NZ_WELI01000003.1"/>
</dbReference>
<gene>
    <name evidence="2" type="ORF">F5984_08995</name>
</gene>
<evidence type="ECO:0000259" key="1">
    <source>
        <dbReference type="Pfam" id="PF07883"/>
    </source>
</evidence>
<dbReference type="Proteomes" id="UP000488299">
    <property type="component" value="Unassembled WGS sequence"/>
</dbReference>
<dbReference type="Pfam" id="PF07883">
    <property type="entry name" value="Cupin_2"/>
    <property type="match status" value="1"/>
</dbReference>
<dbReference type="InterPro" id="IPR013096">
    <property type="entry name" value="Cupin_2"/>
</dbReference>
<dbReference type="InterPro" id="IPR011051">
    <property type="entry name" value="RmlC_Cupin_sf"/>
</dbReference>
<dbReference type="InterPro" id="IPR052535">
    <property type="entry name" value="Bacilysin_H2HPP_isomerase"/>
</dbReference>
<comment type="caution">
    <text evidence="2">The sequence shown here is derived from an EMBL/GenBank/DDBJ whole genome shotgun (WGS) entry which is preliminary data.</text>
</comment>
<dbReference type="CDD" id="cd02238">
    <property type="entry name" value="cupin_KdgF"/>
    <property type="match status" value="1"/>
</dbReference>
<keyword evidence="3" id="KW-1185">Reference proteome</keyword>
<proteinExistence type="predicted"/>
<dbReference type="InterPro" id="IPR014710">
    <property type="entry name" value="RmlC-like_jellyroll"/>
</dbReference>
<dbReference type="PANTHER" id="PTHR40112:SF1">
    <property type="entry name" value="H2HPP ISOMERASE"/>
    <property type="match status" value="1"/>
</dbReference>
<reference evidence="2 3" key="1">
    <citation type="submission" date="2019-10" db="EMBL/GenBank/DDBJ databases">
        <title>Rudanella paleaurantiibacter sp. nov., isolated from sludge.</title>
        <authorList>
            <person name="Xu S.Q."/>
        </authorList>
    </citation>
    <scope>NUCLEOTIDE SEQUENCE [LARGE SCALE GENOMIC DNA]</scope>
    <source>
        <strain evidence="2 3">HX-22-17</strain>
    </source>
</reference>
<evidence type="ECO:0000313" key="3">
    <source>
        <dbReference type="Proteomes" id="UP000488299"/>
    </source>
</evidence>
<dbReference type="AlphaFoldDB" id="A0A7J5TZP2"/>
<dbReference type="SUPFAM" id="SSF51182">
    <property type="entry name" value="RmlC-like cupins"/>
    <property type="match status" value="1"/>
</dbReference>
<dbReference type="InterPro" id="IPR025499">
    <property type="entry name" value="KdgF"/>
</dbReference>
<dbReference type="PIRSF" id="PIRSF029883">
    <property type="entry name" value="KdgF"/>
    <property type="match status" value="1"/>
</dbReference>
<accession>A0A7J5TZP2</accession>
<organism evidence="2 3">
    <name type="scientific">Rudanella paleaurantiibacter</name>
    <dbReference type="NCBI Taxonomy" id="2614655"/>
    <lineage>
        <taxon>Bacteria</taxon>
        <taxon>Pseudomonadati</taxon>
        <taxon>Bacteroidota</taxon>
        <taxon>Cytophagia</taxon>
        <taxon>Cytophagales</taxon>
        <taxon>Cytophagaceae</taxon>
        <taxon>Rudanella</taxon>
    </lineage>
</organism>